<organism evidence="1 2">
    <name type="scientific">Plakobranchus ocellatus</name>
    <dbReference type="NCBI Taxonomy" id="259542"/>
    <lineage>
        <taxon>Eukaryota</taxon>
        <taxon>Metazoa</taxon>
        <taxon>Spiralia</taxon>
        <taxon>Lophotrochozoa</taxon>
        <taxon>Mollusca</taxon>
        <taxon>Gastropoda</taxon>
        <taxon>Heterobranchia</taxon>
        <taxon>Euthyneura</taxon>
        <taxon>Panpulmonata</taxon>
        <taxon>Sacoglossa</taxon>
        <taxon>Placobranchoidea</taxon>
        <taxon>Plakobranchidae</taxon>
        <taxon>Plakobranchus</taxon>
    </lineage>
</organism>
<evidence type="ECO:0000313" key="1">
    <source>
        <dbReference type="EMBL" id="GFN81732.1"/>
    </source>
</evidence>
<gene>
    <name evidence="1" type="ORF">PoB_000823800</name>
</gene>
<dbReference type="Proteomes" id="UP000735302">
    <property type="component" value="Unassembled WGS sequence"/>
</dbReference>
<dbReference type="AlphaFoldDB" id="A0AAV3YH59"/>
<keyword evidence="2" id="KW-1185">Reference proteome</keyword>
<dbReference type="EMBL" id="BLXT01000945">
    <property type="protein sequence ID" value="GFN81732.1"/>
    <property type="molecule type" value="Genomic_DNA"/>
</dbReference>
<accession>A0AAV3YH59</accession>
<evidence type="ECO:0000313" key="2">
    <source>
        <dbReference type="Proteomes" id="UP000735302"/>
    </source>
</evidence>
<evidence type="ECO:0008006" key="3">
    <source>
        <dbReference type="Google" id="ProtNLM"/>
    </source>
</evidence>
<comment type="caution">
    <text evidence="1">The sequence shown here is derived from an EMBL/GenBank/DDBJ whole genome shotgun (WGS) entry which is preliminary data.</text>
</comment>
<proteinExistence type="predicted"/>
<sequence length="96" mass="10519">MADYSLLCNVKLPDNGLYSISTRRLSSQTNAWKCRAKQVVWPIARGGFSTAPQVKQDERGLESCFKDQSWVDGCAKNNKGGECSGRAGRFTCSPSP</sequence>
<reference evidence="1 2" key="1">
    <citation type="journal article" date="2021" name="Elife">
        <title>Chloroplast acquisition without the gene transfer in kleptoplastic sea slugs, Plakobranchus ocellatus.</title>
        <authorList>
            <person name="Maeda T."/>
            <person name="Takahashi S."/>
            <person name="Yoshida T."/>
            <person name="Shimamura S."/>
            <person name="Takaki Y."/>
            <person name="Nagai Y."/>
            <person name="Toyoda A."/>
            <person name="Suzuki Y."/>
            <person name="Arimoto A."/>
            <person name="Ishii H."/>
            <person name="Satoh N."/>
            <person name="Nishiyama T."/>
            <person name="Hasebe M."/>
            <person name="Maruyama T."/>
            <person name="Minagawa J."/>
            <person name="Obokata J."/>
            <person name="Shigenobu S."/>
        </authorList>
    </citation>
    <scope>NUCLEOTIDE SEQUENCE [LARGE SCALE GENOMIC DNA]</scope>
</reference>
<protein>
    <recommendedName>
        <fullName evidence="3">SRCR domain-containing protein</fullName>
    </recommendedName>
</protein>
<name>A0AAV3YH59_9GAST</name>